<feature type="domain" description="CCHC-type" evidence="2">
    <location>
        <begin position="158"/>
        <end position="173"/>
    </location>
</feature>
<dbReference type="GO" id="GO:0008270">
    <property type="term" value="F:zinc ion binding"/>
    <property type="evidence" value="ECO:0007669"/>
    <property type="project" value="UniProtKB-KW"/>
</dbReference>
<reference evidence="3 4" key="1">
    <citation type="submission" date="2016-08" db="EMBL/GenBank/DDBJ databases">
        <title>A Parts List for Fungal Cellulosomes Revealed by Comparative Genomics.</title>
        <authorList>
            <consortium name="DOE Joint Genome Institute"/>
            <person name="Haitjema C.H."/>
            <person name="Gilmore S.P."/>
            <person name="Henske J.K."/>
            <person name="Solomon K.V."/>
            <person name="De Groot R."/>
            <person name="Kuo A."/>
            <person name="Mondo S.J."/>
            <person name="Salamov A.A."/>
            <person name="Labutti K."/>
            <person name="Zhao Z."/>
            <person name="Chiniquy J."/>
            <person name="Barry K."/>
            <person name="Brewer H.M."/>
            <person name="Purvine S.O."/>
            <person name="Wright A.T."/>
            <person name="Boxma B."/>
            <person name="Van Alen T."/>
            <person name="Hackstein J.H."/>
            <person name="Baker S.E."/>
            <person name="Grigoriev I.V."/>
            <person name="O'Malley M.A."/>
        </authorList>
    </citation>
    <scope>NUCLEOTIDE SEQUENCE [LARGE SCALE GENOMIC DNA]</scope>
    <source>
        <strain evidence="3 4">S4</strain>
    </source>
</reference>
<name>A0A1Y1WJM7_9FUNG</name>
<evidence type="ECO:0000313" key="3">
    <source>
        <dbReference type="EMBL" id="ORX73426.1"/>
    </source>
</evidence>
<dbReference type="EMBL" id="MCFG01000389">
    <property type="protein sequence ID" value="ORX73426.1"/>
    <property type="molecule type" value="Genomic_DNA"/>
</dbReference>
<dbReference type="SUPFAM" id="SSF57756">
    <property type="entry name" value="Retrovirus zinc finger-like domains"/>
    <property type="match status" value="1"/>
</dbReference>
<keyword evidence="4" id="KW-1185">Reference proteome</keyword>
<keyword evidence="1" id="KW-0479">Metal-binding</keyword>
<gene>
    <name evidence="3" type="ORF">BCR32DRAFT_249965</name>
</gene>
<evidence type="ECO:0000256" key="1">
    <source>
        <dbReference type="PROSITE-ProRule" id="PRU00047"/>
    </source>
</evidence>
<accession>A0A1Y1WJM7</accession>
<protein>
    <recommendedName>
        <fullName evidence="2">CCHC-type domain-containing protein</fullName>
    </recommendedName>
</protein>
<keyword evidence="1" id="KW-0862">Zinc</keyword>
<sequence>MGESVDEFNTKFDTLLNKINLKLSDEVIISYYINAFRNFIKTYETLLESESRNLEEAKKITRIIHLQITLEIIPLQVILIEIIPLQTIQIEIILFQITHRNYYNYNNNLYSNNNNFQKSNNLSQGIEYRRNSLRNTQNSNDDLQEITKKLADLKINVCINCQRIGHIVEECPELEDSEHLN</sequence>
<comment type="caution">
    <text evidence="3">The sequence shown here is derived from an EMBL/GenBank/DDBJ whole genome shotgun (WGS) entry which is preliminary data.</text>
</comment>
<evidence type="ECO:0000313" key="4">
    <source>
        <dbReference type="Proteomes" id="UP000193944"/>
    </source>
</evidence>
<dbReference type="InterPro" id="IPR001878">
    <property type="entry name" value="Znf_CCHC"/>
</dbReference>
<dbReference type="AlphaFoldDB" id="A0A1Y1WJM7"/>
<dbReference type="GO" id="GO:0003676">
    <property type="term" value="F:nucleic acid binding"/>
    <property type="evidence" value="ECO:0007669"/>
    <property type="project" value="InterPro"/>
</dbReference>
<proteinExistence type="predicted"/>
<dbReference type="InterPro" id="IPR036875">
    <property type="entry name" value="Znf_CCHC_sf"/>
</dbReference>
<evidence type="ECO:0000259" key="2">
    <source>
        <dbReference type="PROSITE" id="PS50158"/>
    </source>
</evidence>
<keyword evidence="1" id="KW-0863">Zinc-finger</keyword>
<dbReference type="PROSITE" id="PS50158">
    <property type="entry name" value="ZF_CCHC"/>
    <property type="match status" value="1"/>
</dbReference>
<reference evidence="3 4" key="2">
    <citation type="submission" date="2016-08" db="EMBL/GenBank/DDBJ databases">
        <title>Pervasive Adenine N6-methylation of Active Genes in Fungi.</title>
        <authorList>
            <consortium name="DOE Joint Genome Institute"/>
            <person name="Mondo S.J."/>
            <person name="Dannebaum R.O."/>
            <person name="Kuo R.C."/>
            <person name="Labutti K."/>
            <person name="Haridas S."/>
            <person name="Kuo A."/>
            <person name="Salamov A."/>
            <person name="Ahrendt S.R."/>
            <person name="Lipzen A."/>
            <person name="Sullivan W."/>
            <person name="Andreopoulos W.B."/>
            <person name="Clum A."/>
            <person name="Lindquist E."/>
            <person name="Daum C."/>
            <person name="Ramamoorthy G.K."/>
            <person name="Gryganskyi A."/>
            <person name="Culley D."/>
            <person name="Magnuson J.K."/>
            <person name="James T.Y."/>
            <person name="O'Malley M.A."/>
            <person name="Stajich J.E."/>
            <person name="Spatafora J.W."/>
            <person name="Visel A."/>
            <person name="Grigoriev I.V."/>
        </authorList>
    </citation>
    <scope>NUCLEOTIDE SEQUENCE [LARGE SCALE GENOMIC DNA]</scope>
    <source>
        <strain evidence="3 4">S4</strain>
    </source>
</reference>
<dbReference type="Proteomes" id="UP000193944">
    <property type="component" value="Unassembled WGS sequence"/>
</dbReference>
<organism evidence="3 4">
    <name type="scientific">Anaeromyces robustus</name>
    <dbReference type="NCBI Taxonomy" id="1754192"/>
    <lineage>
        <taxon>Eukaryota</taxon>
        <taxon>Fungi</taxon>
        <taxon>Fungi incertae sedis</taxon>
        <taxon>Chytridiomycota</taxon>
        <taxon>Chytridiomycota incertae sedis</taxon>
        <taxon>Neocallimastigomycetes</taxon>
        <taxon>Neocallimastigales</taxon>
        <taxon>Neocallimastigaceae</taxon>
        <taxon>Anaeromyces</taxon>
    </lineage>
</organism>